<comment type="caution">
    <text evidence="1">The sequence shown here is derived from an EMBL/GenBank/DDBJ whole genome shotgun (WGS) entry which is preliminary data.</text>
</comment>
<organism evidence="1 2">
    <name type="scientific">Fusarium oxysporum f. sp. narcissi</name>
    <dbReference type="NCBI Taxonomy" id="451672"/>
    <lineage>
        <taxon>Eukaryota</taxon>
        <taxon>Fungi</taxon>
        <taxon>Dikarya</taxon>
        <taxon>Ascomycota</taxon>
        <taxon>Pezizomycotina</taxon>
        <taxon>Sordariomycetes</taxon>
        <taxon>Hypocreomycetidae</taxon>
        <taxon>Hypocreales</taxon>
        <taxon>Nectriaceae</taxon>
        <taxon>Fusarium</taxon>
        <taxon>Fusarium oxysporum species complex</taxon>
    </lineage>
</organism>
<name>A0A4Q2UTW7_FUSOX</name>
<reference evidence="1 2" key="1">
    <citation type="submission" date="2016-12" db="EMBL/GenBank/DDBJ databases">
        <title>Draft genome sequence of Fusarium oxysporum causing rot on Narcissus.</title>
        <authorList>
            <person name="Armitage A.D."/>
            <person name="Taylor A."/>
            <person name="Clarkson J.P."/>
            <person name="Harrison R.J."/>
            <person name="Jackson A.C."/>
        </authorList>
    </citation>
    <scope>NUCLEOTIDE SEQUENCE [LARGE SCALE GENOMIC DNA]</scope>
    <source>
        <strain evidence="1 2">N139</strain>
    </source>
</reference>
<dbReference type="EMBL" id="MQTW01002433">
    <property type="protein sequence ID" value="RYC77344.1"/>
    <property type="molecule type" value="Genomic_DNA"/>
</dbReference>
<sequence>MTAFITFLAIVLADLPFFGIAFFGARSMTEVSKQLIWYSVSKCGIGKSGVTC</sequence>
<evidence type="ECO:0000313" key="1">
    <source>
        <dbReference type="EMBL" id="RYC77344.1"/>
    </source>
</evidence>
<dbReference type="Proteomes" id="UP000290540">
    <property type="component" value="Unassembled WGS sequence"/>
</dbReference>
<protein>
    <submittedName>
        <fullName evidence="1">Uncharacterized protein</fullName>
    </submittedName>
</protein>
<dbReference type="AlphaFoldDB" id="A0A4Q2UTW7"/>
<gene>
    <name evidence="1" type="ORF">BFJ63_vAg19782</name>
</gene>
<accession>A0A4Q2UTW7</accession>
<evidence type="ECO:0000313" key="2">
    <source>
        <dbReference type="Proteomes" id="UP000290540"/>
    </source>
</evidence>
<proteinExistence type="predicted"/>